<dbReference type="InterPro" id="IPR029033">
    <property type="entry name" value="His_PPase_superfam"/>
</dbReference>
<evidence type="ECO:0000256" key="2">
    <source>
        <dbReference type="ARBA" id="ARBA00006717"/>
    </source>
</evidence>
<dbReference type="PIRSF" id="PIRSF000709">
    <property type="entry name" value="6PFK_2-Ptase"/>
    <property type="match status" value="1"/>
</dbReference>
<feature type="binding site" evidence="6 8">
    <location>
        <begin position="182"/>
        <end position="183"/>
    </location>
    <ligand>
        <name>substrate</name>
    </ligand>
</feature>
<keyword evidence="5 6" id="KW-0413">Isomerase</keyword>
<protein>
    <recommendedName>
        <fullName evidence="6 10">2,3-bisphosphoglycerate-dependent phosphoglycerate mutase</fullName>
        <shortName evidence="6">BPG-dependent PGAM</shortName>
        <shortName evidence="6">PGAM</shortName>
        <shortName evidence="6">Phosphoglyceromutase</shortName>
        <shortName evidence="6">dPGM</shortName>
        <ecNumber evidence="6 10">5.4.2.11</ecNumber>
    </recommendedName>
</protein>
<dbReference type="Proteomes" id="UP000184038">
    <property type="component" value="Unassembled WGS sequence"/>
</dbReference>
<evidence type="ECO:0000256" key="7">
    <source>
        <dbReference type="PIRSR" id="PIRSR613078-1"/>
    </source>
</evidence>
<dbReference type="EC" id="5.4.2.11" evidence="6 10"/>
<dbReference type="STRING" id="1120996.SAMN02746066_00502"/>
<evidence type="ECO:0000256" key="1">
    <source>
        <dbReference type="ARBA" id="ARBA00000380"/>
    </source>
</evidence>
<comment type="function">
    <text evidence="6 10">Catalyzes the interconversion of 2-phosphoglycerate and 3-phosphoglycerate.</text>
</comment>
<dbReference type="GO" id="GO:0006094">
    <property type="term" value="P:gluconeogenesis"/>
    <property type="evidence" value="ECO:0007669"/>
    <property type="project" value="UniProtKB-UniRule"/>
</dbReference>
<evidence type="ECO:0000256" key="5">
    <source>
        <dbReference type="ARBA" id="ARBA00023235"/>
    </source>
</evidence>
<feature type="active site" description="Tele-phosphohistidine intermediate" evidence="6 7">
    <location>
        <position position="8"/>
    </location>
</feature>
<keyword evidence="4 6" id="KW-0324">Glycolysis</keyword>
<feature type="binding site" evidence="6 8">
    <location>
        <position position="97"/>
    </location>
    <ligand>
        <name>substrate</name>
    </ligand>
</feature>
<dbReference type="Gene3D" id="3.40.50.1240">
    <property type="entry name" value="Phosphoglycerate mutase-like"/>
    <property type="match status" value="1"/>
</dbReference>
<feature type="active site" description="Proton donor/acceptor" evidence="6 7">
    <location>
        <position position="86"/>
    </location>
</feature>
<dbReference type="RefSeq" id="WP_073282383.1">
    <property type="nucleotide sequence ID" value="NZ_FRCP01000005.1"/>
</dbReference>
<dbReference type="GO" id="GO:0006096">
    <property type="term" value="P:glycolytic process"/>
    <property type="evidence" value="ECO:0007669"/>
    <property type="project" value="UniProtKB-UniRule"/>
</dbReference>
<reference evidence="11 12" key="1">
    <citation type="submission" date="2016-11" db="EMBL/GenBank/DDBJ databases">
        <authorList>
            <person name="Jaros S."/>
            <person name="Januszkiewicz K."/>
            <person name="Wedrychowicz H."/>
        </authorList>
    </citation>
    <scope>NUCLEOTIDE SEQUENCE [LARGE SCALE GENOMIC DNA]</scope>
    <source>
        <strain evidence="11 12">DSM 15930</strain>
    </source>
</reference>
<evidence type="ECO:0000256" key="8">
    <source>
        <dbReference type="PIRSR" id="PIRSR613078-2"/>
    </source>
</evidence>
<dbReference type="AlphaFoldDB" id="A0A1M7FAP9"/>
<dbReference type="CDD" id="cd07067">
    <property type="entry name" value="HP_PGM_like"/>
    <property type="match status" value="1"/>
</dbReference>
<evidence type="ECO:0000256" key="10">
    <source>
        <dbReference type="RuleBase" id="RU004512"/>
    </source>
</evidence>
<dbReference type="PROSITE" id="PS00175">
    <property type="entry name" value="PG_MUTASE"/>
    <property type="match status" value="1"/>
</dbReference>
<accession>A0A1M7FAP9</accession>
<comment type="pathway">
    <text evidence="6 10">Carbohydrate degradation; glycolysis; pyruvate from D-glyceraldehyde 3-phosphate: step 3/5.</text>
</comment>
<evidence type="ECO:0000256" key="3">
    <source>
        <dbReference type="ARBA" id="ARBA00022432"/>
    </source>
</evidence>
<feature type="binding site" evidence="6 8">
    <location>
        <begin position="86"/>
        <end position="89"/>
    </location>
    <ligand>
        <name>substrate</name>
    </ligand>
</feature>
<dbReference type="NCBIfam" id="NF010713">
    <property type="entry name" value="PRK14115.1"/>
    <property type="match status" value="1"/>
</dbReference>
<feature type="binding site" evidence="6 8">
    <location>
        <begin position="20"/>
        <end position="21"/>
    </location>
    <ligand>
        <name>substrate</name>
    </ligand>
</feature>
<comment type="similarity">
    <text evidence="2 6">Belongs to the phosphoglycerate mutase family. BPG-dependent PGAM subfamily.</text>
</comment>
<dbReference type="PANTHER" id="PTHR11931">
    <property type="entry name" value="PHOSPHOGLYCERATE MUTASE"/>
    <property type="match status" value="1"/>
</dbReference>
<dbReference type="InterPro" id="IPR005952">
    <property type="entry name" value="Phosphogly_mut1"/>
</dbReference>
<dbReference type="InterPro" id="IPR013078">
    <property type="entry name" value="His_Pase_superF_clade-1"/>
</dbReference>
<feature type="site" description="Transition state stabilizer" evidence="6 9">
    <location>
        <position position="181"/>
    </location>
</feature>
<dbReference type="UniPathway" id="UPA00109">
    <property type="reaction ID" value="UER00186"/>
</dbReference>
<dbReference type="InterPro" id="IPR001345">
    <property type="entry name" value="PG/BPGM_mutase_AS"/>
</dbReference>
<dbReference type="SUPFAM" id="SSF53254">
    <property type="entry name" value="Phosphoglycerate mutase-like"/>
    <property type="match status" value="1"/>
</dbReference>
<dbReference type="FunFam" id="3.40.50.1240:FF:000003">
    <property type="entry name" value="2,3-bisphosphoglycerate-dependent phosphoglycerate mutase"/>
    <property type="match status" value="1"/>
</dbReference>
<proteinExistence type="inferred from homology"/>
<dbReference type="EMBL" id="FRCP01000005">
    <property type="protein sequence ID" value="SHM00838.1"/>
    <property type="molecule type" value="Genomic_DNA"/>
</dbReference>
<feature type="binding site" evidence="6 8">
    <location>
        <position position="59"/>
    </location>
    <ligand>
        <name>substrate</name>
    </ligand>
</feature>
<gene>
    <name evidence="6" type="primary">gpmA</name>
    <name evidence="11" type="ORF">SAMN02746066_00502</name>
</gene>
<keyword evidence="12" id="KW-1185">Reference proteome</keyword>
<sequence>MKLVLLRHGESVWNEQNLFTGWTDVELSLKGQTEAKEAGRTLKENGFDFDVCYTSYLKRAIHTLNFALDMMDRTWLPVIKTWKLNERHYGALQGLNKEETANKYGEDQVKIWRRSYDVAPPLLDEADERNPRLQEQYRQEEKDLLPLGESLEDTIARVVPYYEEYIAKDMKAGKRVLIAAHGNSIRALVQYLEGLSKEEIMNVNIPTGIPLVYELDEQGRFISKEYLGDQKAIQEKMQAVAKQGSKQN</sequence>
<keyword evidence="3 6" id="KW-0312">Gluconeogenesis</keyword>
<feature type="binding site" evidence="6 8">
    <location>
        <begin position="113"/>
        <end position="114"/>
    </location>
    <ligand>
        <name>substrate</name>
    </ligand>
</feature>
<evidence type="ECO:0000256" key="9">
    <source>
        <dbReference type="PIRSR" id="PIRSR613078-3"/>
    </source>
</evidence>
<evidence type="ECO:0000256" key="6">
    <source>
        <dbReference type="HAMAP-Rule" id="MF_01039"/>
    </source>
</evidence>
<dbReference type="GO" id="GO:0004619">
    <property type="term" value="F:phosphoglycerate mutase activity"/>
    <property type="evidence" value="ECO:0007669"/>
    <property type="project" value="UniProtKB-UniRule"/>
</dbReference>
<organism evidence="11 12">
    <name type="scientific">Anaerosporobacter mobilis DSM 15930</name>
    <dbReference type="NCBI Taxonomy" id="1120996"/>
    <lineage>
        <taxon>Bacteria</taxon>
        <taxon>Bacillati</taxon>
        <taxon>Bacillota</taxon>
        <taxon>Clostridia</taxon>
        <taxon>Lachnospirales</taxon>
        <taxon>Lachnospiraceae</taxon>
        <taxon>Anaerosporobacter</taxon>
    </lineage>
</organism>
<feature type="binding site" evidence="6 8">
    <location>
        <begin position="7"/>
        <end position="14"/>
    </location>
    <ligand>
        <name>substrate</name>
    </ligand>
</feature>
<comment type="catalytic activity">
    <reaction evidence="1 6 10">
        <text>(2R)-2-phosphoglycerate = (2R)-3-phosphoglycerate</text>
        <dbReference type="Rhea" id="RHEA:15901"/>
        <dbReference type="ChEBI" id="CHEBI:58272"/>
        <dbReference type="ChEBI" id="CHEBI:58289"/>
        <dbReference type="EC" id="5.4.2.11"/>
    </reaction>
</comment>
<dbReference type="HAMAP" id="MF_01039">
    <property type="entry name" value="PGAM_GpmA"/>
    <property type="match status" value="1"/>
</dbReference>
<evidence type="ECO:0000256" key="4">
    <source>
        <dbReference type="ARBA" id="ARBA00023152"/>
    </source>
</evidence>
<dbReference type="NCBIfam" id="TIGR01258">
    <property type="entry name" value="pgm_1"/>
    <property type="match status" value="1"/>
</dbReference>
<name>A0A1M7FAP9_9FIRM</name>
<evidence type="ECO:0000313" key="11">
    <source>
        <dbReference type="EMBL" id="SHM00838.1"/>
    </source>
</evidence>
<dbReference type="Pfam" id="PF00300">
    <property type="entry name" value="His_Phos_1"/>
    <property type="match status" value="2"/>
</dbReference>
<dbReference type="OrthoDB" id="9781415at2"/>
<evidence type="ECO:0000313" key="12">
    <source>
        <dbReference type="Proteomes" id="UP000184038"/>
    </source>
</evidence>
<dbReference type="SMART" id="SM00855">
    <property type="entry name" value="PGAM"/>
    <property type="match status" value="1"/>
</dbReference>